<proteinExistence type="predicted"/>
<dbReference type="EMBL" id="BMAV01019548">
    <property type="protein sequence ID" value="GFY72621.1"/>
    <property type="molecule type" value="Genomic_DNA"/>
</dbReference>
<evidence type="ECO:0000256" key="1">
    <source>
        <dbReference type="SAM" id="MobiDB-lite"/>
    </source>
</evidence>
<accession>A0A8X7CM10</accession>
<feature type="region of interest" description="Disordered" evidence="1">
    <location>
        <begin position="11"/>
        <end position="32"/>
    </location>
</feature>
<keyword evidence="3" id="KW-1185">Reference proteome</keyword>
<protein>
    <submittedName>
        <fullName evidence="2">Uncharacterized protein</fullName>
    </submittedName>
</protein>
<evidence type="ECO:0000313" key="2">
    <source>
        <dbReference type="EMBL" id="GFY72621.1"/>
    </source>
</evidence>
<sequence>MEMEEPLVLIKDNQQNAPGKGPLLKNAFGGLSSTRTEPVQDMRLMKTPKLEFIFTNPSSKKTPAALAAGSKGSKIIESYSKDYVFTFTDGFSDVILENGGICINFTFPPSRGTKQFEV</sequence>
<gene>
    <name evidence="2" type="ORF">TNIN_117971</name>
</gene>
<name>A0A8X7CM10_9ARAC</name>
<reference evidence="2" key="1">
    <citation type="submission" date="2020-08" db="EMBL/GenBank/DDBJ databases">
        <title>Multicomponent nature underlies the extraordinary mechanical properties of spider dragline silk.</title>
        <authorList>
            <person name="Kono N."/>
            <person name="Nakamura H."/>
            <person name="Mori M."/>
            <person name="Yoshida Y."/>
            <person name="Ohtoshi R."/>
            <person name="Malay A.D."/>
            <person name="Moran D.A.P."/>
            <person name="Tomita M."/>
            <person name="Numata K."/>
            <person name="Arakawa K."/>
        </authorList>
    </citation>
    <scope>NUCLEOTIDE SEQUENCE</scope>
</reference>
<dbReference type="AlphaFoldDB" id="A0A8X7CM10"/>
<dbReference type="Proteomes" id="UP000886998">
    <property type="component" value="Unassembled WGS sequence"/>
</dbReference>
<comment type="caution">
    <text evidence="2">The sequence shown here is derived from an EMBL/GenBank/DDBJ whole genome shotgun (WGS) entry which is preliminary data.</text>
</comment>
<evidence type="ECO:0000313" key="3">
    <source>
        <dbReference type="Proteomes" id="UP000886998"/>
    </source>
</evidence>
<organism evidence="2 3">
    <name type="scientific">Trichonephila inaurata madagascariensis</name>
    <dbReference type="NCBI Taxonomy" id="2747483"/>
    <lineage>
        <taxon>Eukaryota</taxon>
        <taxon>Metazoa</taxon>
        <taxon>Ecdysozoa</taxon>
        <taxon>Arthropoda</taxon>
        <taxon>Chelicerata</taxon>
        <taxon>Arachnida</taxon>
        <taxon>Araneae</taxon>
        <taxon>Araneomorphae</taxon>
        <taxon>Entelegynae</taxon>
        <taxon>Araneoidea</taxon>
        <taxon>Nephilidae</taxon>
        <taxon>Trichonephila</taxon>
        <taxon>Trichonephila inaurata</taxon>
    </lineage>
</organism>